<dbReference type="CDD" id="cd04301">
    <property type="entry name" value="NAT_SF"/>
    <property type="match status" value="1"/>
</dbReference>
<keyword evidence="1" id="KW-0808">Transferase</keyword>
<gene>
    <name evidence="4" type="ORF">PM10SUCC1_04740</name>
</gene>
<evidence type="ECO:0000259" key="3">
    <source>
        <dbReference type="PROSITE" id="PS51186"/>
    </source>
</evidence>
<dbReference type="AlphaFoldDB" id="A0A9W6GJD5"/>
<keyword evidence="2" id="KW-0012">Acyltransferase</keyword>
<dbReference type="Pfam" id="PF00583">
    <property type="entry name" value="Acetyltransf_1"/>
    <property type="match status" value="1"/>
</dbReference>
<comment type="caution">
    <text evidence="4">The sequence shown here is derived from an EMBL/GenBank/DDBJ whole genome shotgun (WGS) entry which is preliminary data.</text>
</comment>
<dbReference type="InterPro" id="IPR000182">
    <property type="entry name" value="GNAT_dom"/>
</dbReference>
<evidence type="ECO:0000313" key="4">
    <source>
        <dbReference type="EMBL" id="GLI54959.1"/>
    </source>
</evidence>
<sequence length="147" mass="17070">MYKIFDIDPEEVGVIEELWESNRIFHQKISRHFKELYTSITFEERMQNLRNRSREEIKVTVAQRDGRYIGYCISKITGGKGELESLHVTEESRGLGVGKTLSSKHLEWMKGRGCSSIGVRVAYENDDAISFYRKLGFFPNTLCLQLK</sequence>
<dbReference type="Gene3D" id="3.40.630.30">
    <property type="match status" value="1"/>
</dbReference>
<dbReference type="InterPro" id="IPR016181">
    <property type="entry name" value="Acyl_CoA_acyltransferase"/>
</dbReference>
<dbReference type="RefSeq" id="WP_281833178.1">
    <property type="nucleotide sequence ID" value="NZ_BSDY01000002.1"/>
</dbReference>
<proteinExistence type="predicted"/>
<evidence type="ECO:0000256" key="1">
    <source>
        <dbReference type="ARBA" id="ARBA00022679"/>
    </source>
</evidence>
<dbReference type="PROSITE" id="PS51186">
    <property type="entry name" value="GNAT"/>
    <property type="match status" value="1"/>
</dbReference>
<dbReference type="PANTHER" id="PTHR43420:SF12">
    <property type="entry name" value="N-ACETYLTRANSFERASE DOMAIN-CONTAINING PROTEIN"/>
    <property type="match status" value="1"/>
</dbReference>
<accession>A0A9W6GJD5</accession>
<keyword evidence="5" id="KW-1185">Reference proteome</keyword>
<dbReference type="EMBL" id="BSDY01000002">
    <property type="protein sequence ID" value="GLI54959.1"/>
    <property type="molecule type" value="Genomic_DNA"/>
</dbReference>
<organism evidence="4 5">
    <name type="scientific">Propionigenium maris DSM 9537</name>
    <dbReference type="NCBI Taxonomy" id="1123000"/>
    <lineage>
        <taxon>Bacteria</taxon>
        <taxon>Fusobacteriati</taxon>
        <taxon>Fusobacteriota</taxon>
        <taxon>Fusobacteriia</taxon>
        <taxon>Fusobacteriales</taxon>
        <taxon>Fusobacteriaceae</taxon>
        <taxon>Propionigenium</taxon>
    </lineage>
</organism>
<dbReference type="InterPro" id="IPR050680">
    <property type="entry name" value="YpeA/RimI_acetyltransf"/>
</dbReference>
<name>A0A9W6GJD5_9FUSO</name>
<dbReference type="GO" id="GO:0016747">
    <property type="term" value="F:acyltransferase activity, transferring groups other than amino-acyl groups"/>
    <property type="evidence" value="ECO:0007669"/>
    <property type="project" value="InterPro"/>
</dbReference>
<reference evidence="4" key="1">
    <citation type="submission" date="2022-12" db="EMBL/GenBank/DDBJ databases">
        <title>Reference genome sequencing for broad-spectrum identification of bacterial and archaeal isolates by mass spectrometry.</title>
        <authorList>
            <person name="Sekiguchi Y."/>
            <person name="Tourlousse D.M."/>
        </authorList>
    </citation>
    <scope>NUCLEOTIDE SEQUENCE</scope>
    <source>
        <strain evidence="4">10succ1</strain>
    </source>
</reference>
<feature type="domain" description="N-acetyltransferase" evidence="3">
    <location>
        <begin position="13"/>
        <end position="147"/>
    </location>
</feature>
<evidence type="ECO:0000313" key="5">
    <source>
        <dbReference type="Proteomes" id="UP001144471"/>
    </source>
</evidence>
<dbReference type="Proteomes" id="UP001144471">
    <property type="component" value="Unassembled WGS sequence"/>
</dbReference>
<dbReference type="SUPFAM" id="SSF55729">
    <property type="entry name" value="Acyl-CoA N-acyltransferases (Nat)"/>
    <property type="match status" value="1"/>
</dbReference>
<protein>
    <submittedName>
        <fullName evidence="4">N-acetyltransferase</fullName>
    </submittedName>
</protein>
<dbReference type="PANTHER" id="PTHR43420">
    <property type="entry name" value="ACETYLTRANSFERASE"/>
    <property type="match status" value="1"/>
</dbReference>
<evidence type="ECO:0000256" key="2">
    <source>
        <dbReference type="ARBA" id="ARBA00023315"/>
    </source>
</evidence>